<dbReference type="InterPro" id="IPR001969">
    <property type="entry name" value="Aspartic_peptidase_AS"/>
</dbReference>
<dbReference type="RefSeq" id="WP_049604360.1">
    <property type="nucleotide sequence ID" value="NZ_CQEH01000021.1"/>
</dbReference>
<name>A0ABM9SX56_YERAL</name>
<accession>A0ABM9SX56</accession>
<dbReference type="GO" id="GO:0006508">
    <property type="term" value="P:proteolysis"/>
    <property type="evidence" value="ECO:0007669"/>
    <property type="project" value="UniProtKB-KW"/>
</dbReference>
<keyword evidence="3" id="KW-1185">Reference proteome</keyword>
<keyword evidence="1" id="KW-0732">Signal</keyword>
<proteinExistence type="predicted"/>
<comment type="caution">
    <text evidence="2">The sequence shown here is derived from an EMBL/GenBank/DDBJ whole genome shotgun (WGS) entry which is preliminary data.</text>
</comment>
<sequence length="306" mass="33898">MYFLLNKCFIAFGLLSTAIVFIVPCNAQQKQPITSEAVMHMPFKLDSASVPMTTVEINGQRQTFMIDTGASFALYLFKDVMTQLSGLVLNTGKQRTTDLTGKVFLNDKFQIPRLSINGMIFEDIKGMSISSPRGMPLTPDSNLPNTMMIGLGLFKEKAVLIDYKNQRLSVADNTQALGINMTDGWISLPLQVTQEGITVNVSQNSKEYNMVLDTGASVSVFWKERLKSPAIDISCRAVMAEMDHEGCVSSEFRLNGIGPKDIKLNAVLLDGTFQQMDTDGLIGKNFLDRFTVLIDFPGQRLLIKKV</sequence>
<gene>
    <name evidence="2" type="ORF">ERS137966_03590</name>
</gene>
<dbReference type="Gene3D" id="2.40.70.10">
    <property type="entry name" value="Acid Proteases"/>
    <property type="match status" value="2"/>
</dbReference>
<reference evidence="2 3" key="1">
    <citation type="submission" date="2015-03" db="EMBL/GenBank/DDBJ databases">
        <authorList>
            <consortium name="Pathogen Informatics"/>
            <person name="Murphy D."/>
        </authorList>
    </citation>
    <scope>NUCLEOTIDE SEQUENCE [LARGE SCALE GENOMIC DNA]</scope>
    <source>
        <strain evidence="2 3">IP08791</strain>
    </source>
</reference>
<evidence type="ECO:0000313" key="2">
    <source>
        <dbReference type="EMBL" id="CNL56652.1"/>
    </source>
</evidence>
<feature type="chain" id="PRO_5047433679" evidence="1">
    <location>
        <begin position="28"/>
        <end position="306"/>
    </location>
</feature>
<dbReference type="EMBL" id="CQEH01000021">
    <property type="protein sequence ID" value="CNL56652.1"/>
    <property type="molecule type" value="Genomic_DNA"/>
</dbReference>
<evidence type="ECO:0000313" key="3">
    <source>
        <dbReference type="Proteomes" id="UP000038647"/>
    </source>
</evidence>
<evidence type="ECO:0000256" key="1">
    <source>
        <dbReference type="SAM" id="SignalP"/>
    </source>
</evidence>
<keyword evidence="2" id="KW-0645">Protease</keyword>
<feature type="signal peptide" evidence="1">
    <location>
        <begin position="1"/>
        <end position="27"/>
    </location>
</feature>
<keyword evidence="2" id="KW-0378">Hydrolase</keyword>
<dbReference type="InterPro" id="IPR021109">
    <property type="entry name" value="Peptidase_aspartic_dom_sf"/>
</dbReference>
<dbReference type="GO" id="GO:0008233">
    <property type="term" value="F:peptidase activity"/>
    <property type="evidence" value="ECO:0007669"/>
    <property type="project" value="UniProtKB-KW"/>
</dbReference>
<protein>
    <submittedName>
        <fullName evidence="2">Predicted aspartyl protease</fullName>
    </submittedName>
</protein>
<dbReference type="PROSITE" id="PS00141">
    <property type="entry name" value="ASP_PROTEASE"/>
    <property type="match status" value="1"/>
</dbReference>
<dbReference type="Proteomes" id="UP000038647">
    <property type="component" value="Unassembled WGS sequence"/>
</dbReference>
<dbReference type="Pfam" id="PF13650">
    <property type="entry name" value="Asp_protease_2"/>
    <property type="match status" value="1"/>
</dbReference>
<organism evidence="2 3">
    <name type="scientific">Yersinia aldovae</name>
    <dbReference type="NCBI Taxonomy" id="29483"/>
    <lineage>
        <taxon>Bacteria</taxon>
        <taxon>Pseudomonadati</taxon>
        <taxon>Pseudomonadota</taxon>
        <taxon>Gammaproteobacteria</taxon>
        <taxon>Enterobacterales</taxon>
        <taxon>Yersiniaceae</taxon>
        <taxon>Yersinia</taxon>
    </lineage>
</organism>
<dbReference type="SUPFAM" id="SSF50630">
    <property type="entry name" value="Acid proteases"/>
    <property type="match status" value="1"/>
</dbReference>